<dbReference type="PANTHER" id="PTHR30346:SF0">
    <property type="entry name" value="HCA OPERON TRANSCRIPTIONAL ACTIVATOR HCAR"/>
    <property type="match status" value="1"/>
</dbReference>
<dbReference type="Gene3D" id="3.40.190.10">
    <property type="entry name" value="Periplasmic binding protein-like II"/>
    <property type="match status" value="2"/>
</dbReference>
<comment type="caution">
    <text evidence="6">The sequence shown here is derived from an EMBL/GenBank/DDBJ whole genome shotgun (WGS) entry which is preliminary data.</text>
</comment>
<dbReference type="PANTHER" id="PTHR30346">
    <property type="entry name" value="TRANSCRIPTIONAL DUAL REGULATOR HCAR-RELATED"/>
    <property type="match status" value="1"/>
</dbReference>
<feature type="domain" description="HTH lysR-type" evidence="5">
    <location>
        <begin position="1"/>
        <end position="58"/>
    </location>
</feature>
<gene>
    <name evidence="6" type="ORF">GCM10010517_16890</name>
</gene>
<reference evidence="6 7" key="1">
    <citation type="journal article" date="2019" name="Int. J. Syst. Evol. Microbiol.">
        <title>The Global Catalogue of Microorganisms (GCM) 10K type strain sequencing project: providing services to taxonomists for standard genome sequencing and annotation.</title>
        <authorList>
            <consortium name="The Broad Institute Genomics Platform"/>
            <consortium name="The Broad Institute Genome Sequencing Center for Infectious Disease"/>
            <person name="Wu L."/>
            <person name="Ma J."/>
        </authorList>
    </citation>
    <scope>NUCLEOTIDE SEQUENCE [LARGE SCALE GENOMIC DNA]</scope>
    <source>
        <strain evidence="6 7">JCM 6242</strain>
    </source>
</reference>
<dbReference type="InterPro" id="IPR005119">
    <property type="entry name" value="LysR_subst-bd"/>
</dbReference>
<keyword evidence="3" id="KW-0238">DNA-binding</keyword>
<dbReference type="RefSeq" id="WP_344969464.1">
    <property type="nucleotide sequence ID" value="NZ_BAAAVI010000009.1"/>
</dbReference>
<dbReference type="PRINTS" id="PR00039">
    <property type="entry name" value="HTHLYSR"/>
</dbReference>
<sequence>MELGEIEAFLTLAEELHFGRTAARLHMSQSRVSQLIRSLERQAGGPLFERTSRRVALTALGEQFRESAAPAYKGLRDALTRARETSRTMSGELRVGYLPSLGGAPLTDIADAFRRAHPGCAVTLRQITMTGLARAWNGEVDIQATLLPVDEPGLTVGPALGTYERLLAVADDHPLAAAGQVRLEDLADYHLPAMPPGIPPALHDSYWPARTPSGRPIPRITVHGTYREALHLVARGRIVLPTDSGTARFRRYPGVAWLPIADMPPARAVLTWRTAAENARIHAFARLTAGMVQPRPQVRGGTLP</sequence>
<dbReference type="SUPFAM" id="SSF53850">
    <property type="entry name" value="Periplasmic binding protein-like II"/>
    <property type="match status" value="1"/>
</dbReference>
<dbReference type="PROSITE" id="PS50931">
    <property type="entry name" value="HTH_LYSR"/>
    <property type="match status" value="1"/>
</dbReference>
<dbReference type="Gene3D" id="1.10.10.10">
    <property type="entry name" value="Winged helix-like DNA-binding domain superfamily/Winged helix DNA-binding domain"/>
    <property type="match status" value="1"/>
</dbReference>
<name>A0ABN3VSX6_9ACTN</name>
<dbReference type="InterPro" id="IPR036388">
    <property type="entry name" value="WH-like_DNA-bd_sf"/>
</dbReference>
<protein>
    <submittedName>
        <fullName evidence="6">LysR family transcriptional regulator</fullName>
    </submittedName>
</protein>
<dbReference type="Pfam" id="PF03466">
    <property type="entry name" value="LysR_substrate"/>
    <property type="match status" value="1"/>
</dbReference>
<keyword evidence="4" id="KW-0804">Transcription</keyword>
<accession>A0ABN3VSX6</accession>
<evidence type="ECO:0000313" key="6">
    <source>
        <dbReference type="EMBL" id="GAA2858442.1"/>
    </source>
</evidence>
<organism evidence="6 7">
    <name type="scientific">Streptosporangium fragile</name>
    <dbReference type="NCBI Taxonomy" id="46186"/>
    <lineage>
        <taxon>Bacteria</taxon>
        <taxon>Bacillati</taxon>
        <taxon>Actinomycetota</taxon>
        <taxon>Actinomycetes</taxon>
        <taxon>Streptosporangiales</taxon>
        <taxon>Streptosporangiaceae</taxon>
        <taxon>Streptosporangium</taxon>
    </lineage>
</organism>
<dbReference type="Pfam" id="PF00126">
    <property type="entry name" value="HTH_1"/>
    <property type="match status" value="1"/>
</dbReference>
<evidence type="ECO:0000313" key="7">
    <source>
        <dbReference type="Proteomes" id="UP001500831"/>
    </source>
</evidence>
<evidence type="ECO:0000256" key="4">
    <source>
        <dbReference type="ARBA" id="ARBA00023163"/>
    </source>
</evidence>
<comment type="similarity">
    <text evidence="1">Belongs to the LysR transcriptional regulatory family.</text>
</comment>
<proteinExistence type="inferred from homology"/>
<dbReference type="SUPFAM" id="SSF46785">
    <property type="entry name" value="Winged helix' DNA-binding domain"/>
    <property type="match status" value="1"/>
</dbReference>
<evidence type="ECO:0000256" key="2">
    <source>
        <dbReference type="ARBA" id="ARBA00023015"/>
    </source>
</evidence>
<dbReference type="EMBL" id="BAAAVI010000009">
    <property type="protein sequence ID" value="GAA2858442.1"/>
    <property type="molecule type" value="Genomic_DNA"/>
</dbReference>
<evidence type="ECO:0000259" key="5">
    <source>
        <dbReference type="PROSITE" id="PS50931"/>
    </source>
</evidence>
<evidence type="ECO:0000256" key="1">
    <source>
        <dbReference type="ARBA" id="ARBA00009437"/>
    </source>
</evidence>
<dbReference type="InterPro" id="IPR000847">
    <property type="entry name" value="LysR_HTH_N"/>
</dbReference>
<dbReference type="InterPro" id="IPR036390">
    <property type="entry name" value="WH_DNA-bd_sf"/>
</dbReference>
<evidence type="ECO:0000256" key="3">
    <source>
        <dbReference type="ARBA" id="ARBA00023125"/>
    </source>
</evidence>
<keyword evidence="2" id="KW-0805">Transcription regulation</keyword>
<dbReference type="Proteomes" id="UP001500831">
    <property type="component" value="Unassembled WGS sequence"/>
</dbReference>
<keyword evidence="7" id="KW-1185">Reference proteome</keyword>